<feature type="domain" description="Myb-like" evidence="7">
    <location>
        <begin position="1"/>
        <end position="36"/>
    </location>
</feature>
<dbReference type="FunFam" id="1.10.10.60:FF:000119">
    <property type="entry name" value="Transcription factor GAMYB"/>
    <property type="match status" value="1"/>
</dbReference>
<dbReference type="GO" id="GO:0005634">
    <property type="term" value="C:nucleus"/>
    <property type="evidence" value="ECO:0007669"/>
    <property type="project" value="UniProtKB-SubCell"/>
</dbReference>
<evidence type="ECO:0000256" key="3">
    <source>
        <dbReference type="ARBA" id="ARBA00023015"/>
    </source>
</evidence>
<dbReference type="CDD" id="cd00167">
    <property type="entry name" value="SANT"/>
    <property type="match status" value="2"/>
</dbReference>
<comment type="subcellular location">
    <subcellularLocation>
        <location evidence="1">Nucleus</location>
    </subcellularLocation>
</comment>
<dbReference type="SUPFAM" id="SSF46689">
    <property type="entry name" value="Homeodomain-like"/>
    <property type="match status" value="1"/>
</dbReference>
<keyword evidence="5" id="KW-0804">Transcription</keyword>
<keyword evidence="6" id="KW-0539">Nucleus</keyword>
<evidence type="ECO:0000256" key="5">
    <source>
        <dbReference type="ARBA" id="ARBA00023163"/>
    </source>
</evidence>
<feature type="domain" description="Myb-like" evidence="7">
    <location>
        <begin position="37"/>
        <end position="87"/>
    </location>
</feature>
<dbReference type="GO" id="GO:0003677">
    <property type="term" value="F:DNA binding"/>
    <property type="evidence" value="ECO:0007669"/>
    <property type="project" value="UniProtKB-KW"/>
</dbReference>
<dbReference type="Proteomes" id="UP000541444">
    <property type="component" value="Unassembled WGS sequence"/>
</dbReference>
<gene>
    <name evidence="9" type="ORF">GIB67_026998</name>
</gene>
<dbReference type="EMBL" id="JACGCM010000347">
    <property type="protein sequence ID" value="KAF6173303.1"/>
    <property type="molecule type" value="Genomic_DNA"/>
</dbReference>
<dbReference type="Pfam" id="PF00249">
    <property type="entry name" value="Myb_DNA-binding"/>
    <property type="match status" value="2"/>
</dbReference>
<evidence type="ECO:0000256" key="2">
    <source>
        <dbReference type="ARBA" id="ARBA00022737"/>
    </source>
</evidence>
<dbReference type="OrthoDB" id="2143914at2759"/>
<evidence type="ECO:0000313" key="9">
    <source>
        <dbReference type="EMBL" id="KAF6173303.1"/>
    </source>
</evidence>
<dbReference type="AlphaFoldDB" id="A0A7J7P1W0"/>
<protein>
    <submittedName>
        <fullName evidence="9">Uncharacterized protein</fullName>
    </submittedName>
</protein>
<name>A0A7J7P1W0_9MAGN</name>
<reference evidence="9 10" key="1">
    <citation type="journal article" date="2020" name="IScience">
        <title>Genome Sequencing of the Endangered Kingdonia uniflora (Circaeasteraceae, Ranunculales) Reveals Potential Mechanisms of Evolutionary Specialization.</title>
        <authorList>
            <person name="Sun Y."/>
            <person name="Deng T."/>
            <person name="Zhang A."/>
            <person name="Moore M.J."/>
            <person name="Landis J.B."/>
            <person name="Lin N."/>
            <person name="Zhang H."/>
            <person name="Zhang X."/>
            <person name="Huang J."/>
            <person name="Zhang X."/>
            <person name="Sun H."/>
            <person name="Wang H."/>
        </authorList>
    </citation>
    <scope>NUCLEOTIDE SEQUENCE [LARGE SCALE GENOMIC DNA]</scope>
    <source>
        <strain evidence="9">TB1705</strain>
        <tissue evidence="9">Leaf</tissue>
    </source>
</reference>
<dbReference type="PANTHER" id="PTHR47995">
    <property type="entry name" value="TRANSCRIPTION FACTOR MYB33-RELATED"/>
    <property type="match status" value="1"/>
</dbReference>
<sequence length="303" mass="34939">MEYVKEHGEGNWNSVQKKTRLSRCGKSCRLRWANHLRPDLKKGSFSLEEEHIILDLHAKYGNKWARMASQLPGRTDNEIKNYWNTRIKRRQRSNLPLYSLHKQAPKFQFSQHQNHQVHHSQSSPIQFASSYPMKHYHQSPLSLYNPVGISRTIPLRTPQFPQQFHGRYSPYQVPINRFTPASYNFNEPNPMHSNSIQTPFNPDGLAPPHCSNFSMKLELPSNQSQQTADYSGLLDALLQESDAMAASKNNSRIEEKCTLNFGFDFNDTDMDQLLESASQIDVTDFADCLTGKFFLIYSSSYSC</sequence>
<evidence type="ECO:0000259" key="7">
    <source>
        <dbReference type="PROSITE" id="PS50090"/>
    </source>
</evidence>
<evidence type="ECO:0000313" key="10">
    <source>
        <dbReference type="Proteomes" id="UP000541444"/>
    </source>
</evidence>
<comment type="caution">
    <text evidence="9">The sequence shown here is derived from an EMBL/GenBank/DDBJ whole genome shotgun (WGS) entry which is preliminary data.</text>
</comment>
<keyword evidence="10" id="KW-1185">Reference proteome</keyword>
<dbReference type="PROSITE" id="PS51294">
    <property type="entry name" value="HTH_MYB"/>
    <property type="match status" value="2"/>
</dbReference>
<keyword evidence="4" id="KW-0238">DNA-binding</keyword>
<evidence type="ECO:0000256" key="4">
    <source>
        <dbReference type="ARBA" id="ARBA00023125"/>
    </source>
</evidence>
<accession>A0A7J7P1W0</accession>
<keyword evidence="2" id="KW-0677">Repeat</keyword>
<dbReference type="InterPro" id="IPR017930">
    <property type="entry name" value="Myb_dom"/>
</dbReference>
<dbReference type="Gene3D" id="1.10.10.60">
    <property type="entry name" value="Homeodomain-like"/>
    <property type="match status" value="2"/>
</dbReference>
<dbReference type="PANTHER" id="PTHR47995:SF18">
    <property type="entry name" value="TRANSCRIPTION FACTOR MYB65"/>
    <property type="match status" value="1"/>
</dbReference>
<evidence type="ECO:0000256" key="1">
    <source>
        <dbReference type="ARBA" id="ARBA00004123"/>
    </source>
</evidence>
<proteinExistence type="predicted"/>
<dbReference type="InterPro" id="IPR001005">
    <property type="entry name" value="SANT/Myb"/>
</dbReference>
<organism evidence="9 10">
    <name type="scientific">Kingdonia uniflora</name>
    <dbReference type="NCBI Taxonomy" id="39325"/>
    <lineage>
        <taxon>Eukaryota</taxon>
        <taxon>Viridiplantae</taxon>
        <taxon>Streptophyta</taxon>
        <taxon>Embryophyta</taxon>
        <taxon>Tracheophyta</taxon>
        <taxon>Spermatophyta</taxon>
        <taxon>Magnoliopsida</taxon>
        <taxon>Ranunculales</taxon>
        <taxon>Circaeasteraceae</taxon>
        <taxon>Kingdonia</taxon>
    </lineage>
</organism>
<dbReference type="SMART" id="SM00717">
    <property type="entry name" value="SANT"/>
    <property type="match status" value="2"/>
</dbReference>
<evidence type="ECO:0000256" key="6">
    <source>
        <dbReference type="ARBA" id="ARBA00023242"/>
    </source>
</evidence>
<evidence type="ECO:0000259" key="8">
    <source>
        <dbReference type="PROSITE" id="PS51294"/>
    </source>
</evidence>
<dbReference type="PROSITE" id="PS50090">
    <property type="entry name" value="MYB_LIKE"/>
    <property type="match status" value="2"/>
</dbReference>
<feature type="domain" description="HTH myb-type" evidence="8">
    <location>
        <begin position="37"/>
        <end position="91"/>
    </location>
</feature>
<feature type="domain" description="HTH myb-type" evidence="8">
    <location>
        <begin position="1"/>
        <end position="36"/>
    </location>
</feature>
<dbReference type="InterPro" id="IPR009057">
    <property type="entry name" value="Homeodomain-like_sf"/>
</dbReference>
<keyword evidence="3" id="KW-0805">Transcription regulation</keyword>